<name>A0AAU8JFP6_9CYAN</name>
<dbReference type="AlphaFoldDB" id="A0AAU8JFP6"/>
<evidence type="ECO:0000313" key="1">
    <source>
        <dbReference type="EMBL" id="XCM37337.1"/>
    </source>
</evidence>
<accession>A0AAU8JFP6</accession>
<dbReference type="SUPFAM" id="SSF52172">
    <property type="entry name" value="CheY-like"/>
    <property type="match status" value="1"/>
</dbReference>
<sequence length="48" mass="5237">MDRTKAKLNGASDFLSKPPDLHQVLEIVKKYLQQSSTENLPVGSPAIA</sequence>
<evidence type="ECO:0008006" key="2">
    <source>
        <dbReference type="Google" id="ProtNLM"/>
    </source>
</evidence>
<dbReference type="EMBL" id="CP159837">
    <property type="protein sequence ID" value="XCM37337.1"/>
    <property type="molecule type" value="Genomic_DNA"/>
</dbReference>
<gene>
    <name evidence="1" type="ORF">ABWT76_000088</name>
</gene>
<dbReference type="InterPro" id="IPR011006">
    <property type="entry name" value="CheY-like_superfamily"/>
</dbReference>
<dbReference type="RefSeq" id="WP_354635470.1">
    <property type="nucleotide sequence ID" value="NZ_CP159837.1"/>
</dbReference>
<protein>
    <recommendedName>
        <fullName evidence="2">Response regulatory domain-containing protein</fullName>
    </recommendedName>
</protein>
<proteinExistence type="predicted"/>
<organism evidence="1">
    <name type="scientific">Planktothricoides raciborskii GIHE-MW2</name>
    <dbReference type="NCBI Taxonomy" id="2792601"/>
    <lineage>
        <taxon>Bacteria</taxon>
        <taxon>Bacillati</taxon>
        <taxon>Cyanobacteriota</taxon>
        <taxon>Cyanophyceae</taxon>
        <taxon>Oscillatoriophycideae</taxon>
        <taxon>Oscillatoriales</taxon>
        <taxon>Oscillatoriaceae</taxon>
        <taxon>Planktothricoides</taxon>
    </lineage>
</organism>
<reference evidence="1" key="1">
    <citation type="submission" date="2024-07" db="EMBL/GenBank/DDBJ databases">
        <authorList>
            <person name="Kim Y.J."/>
            <person name="Jeong J.Y."/>
        </authorList>
    </citation>
    <scope>NUCLEOTIDE SEQUENCE</scope>
    <source>
        <strain evidence="1">GIHE-MW2</strain>
    </source>
</reference>